<comment type="similarity">
    <text evidence="1">Belongs to the AfsR/DnrI/RedD regulatory family.</text>
</comment>
<dbReference type="InterPro" id="IPR051677">
    <property type="entry name" value="AfsR-DnrI-RedD_regulator"/>
</dbReference>
<dbReference type="SUPFAM" id="SSF52540">
    <property type="entry name" value="P-loop containing nucleoside triphosphate hydrolases"/>
    <property type="match status" value="1"/>
</dbReference>
<dbReference type="SMART" id="SM00382">
    <property type="entry name" value="AAA"/>
    <property type="match status" value="1"/>
</dbReference>
<dbReference type="InterPro" id="IPR003593">
    <property type="entry name" value="AAA+_ATPase"/>
</dbReference>
<dbReference type="InterPro" id="IPR027417">
    <property type="entry name" value="P-loop_NTPase"/>
</dbReference>
<dbReference type="GO" id="GO:0006355">
    <property type="term" value="P:regulation of DNA-templated transcription"/>
    <property type="evidence" value="ECO:0007669"/>
    <property type="project" value="InterPro"/>
</dbReference>
<dbReference type="GO" id="GO:0000160">
    <property type="term" value="P:phosphorelay signal transduction system"/>
    <property type="evidence" value="ECO:0007669"/>
    <property type="project" value="InterPro"/>
</dbReference>
<evidence type="ECO:0000256" key="6">
    <source>
        <dbReference type="PROSITE-ProRule" id="PRU01091"/>
    </source>
</evidence>
<evidence type="ECO:0000313" key="9">
    <source>
        <dbReference type="Proteomes" id="UP000295444"/>
    </source>
</evidence>
<dbReference type="Proteomes" id="UP000295444">
    <property type="component" value="Unassembled WGS sequence"/>
</dbReference>
<dbReference type="SMART" id="SM00028">
    <property type="entry name" value="TPR"/>
    <property type="match status" value="4"/>
</dbReference>
<protein>
    <submittedName>
        <fullName evidence="8">DNA-binding SARP family transcriptional activator</fullName>
    </submittedName>
</protein>
<dbReference type="Gene3D" id="1.10.10.10">
    <property type="entry name" value="Winged helix-like DNA-binding domain superfamily/Winged helix DNA-binding domain"/>
    <property type="match status" value="1"/>
</dbReference>
<sequence length="922" mass="100432">MSVQFRILGPLDLRDGARTIPLGGDRQRTVLAHLLLHVNHQVTPDQLIETVWPSRPPASAAANLQTYVHRLRKLMPPLPEGEGLLTRGGHYTMALAAERLDATLFEQLTTRARRDGDPATALRLLDEAEALWRGTPLQDLPTPPGWAPELGRLIEARLTATEDRLALRIAEGSGLDTVDGELAELLDRHPYRERLWQQRLLALDKGGRRAEALELYRAVRDRFVADLGIEPGEDLRRTHLAILRGERPSGEQQRGDTAIALHQLPPDVADFTGREPELEELRAAVAPGAQAGAPTVTMLVGAPGTGKSALAVHLAHQVREEFPDGQLYVDLHATGNPRTPLDVLADLLHLLGVVGEALPVGLDARAALFRSRLTGRRVLLVLDDAASAQQLRPLLPAEQRCAVLVTTRARISDVDGARQVDLDVLDEQEALLLLARIAGTQRVQAEPAEAAAIVRYCGYFPLAIRIAGARLAGRRGWSLKTLRTRLADESSRLNELRIGQLAARSSFELSVRQLPSEAVPAFARLALLGAQDVTGWLVDALLGRHRSEDVLDVLVDANLVASTGVDAIGEPRYRMHDLIRVYAAELLEKQPRAERQAAIRRAIEASLALTARAVALLPAAFGAARVTPRGWQPALDPTDAPVCWLTATRRTLLAQVELAAQSGEATLAWQLALCAVPFFDLRGEYDEWQRSHRAALPAVQAAGDVLGEAHLLRGIGQVHLYRDEYPDAEKAWLRAGNAYREAGDAWGIAVATAGQGTLARARRRPRKAMPHYLDALAGLTKAGDGNGQAQVLRSIGMVHRELGDRDAAREWLHKALALAKEVGDAHREAKVLVDLAVMHREDDDVRAALSTVHKARDILESLDDERCTAYALVELGAILLAAGEPRAASGVAQRALAVFRRTGNRRGERAALAMVPQSHNQD</sequence>
<dbReference type="AlphaFoldDB" id="A0A4V3CZY5"/>
<dbReference type="SUPFAM" id="SSF46894">
    <property type="entry name" value="C-terminal effector domain of the bipartite response regulators"/>
    <property type="match status" value="1"/>
</dbReference>
<evidence type="ECO:0000256" key="1">
    <source>
        <dbReference type="ARBA" id="ARBA00005820"/>
    </source>
</evidence>
<dbReference type="InterPro" id="IPR001867">
    <property type="entry name" value="OmpR/PhoB-type_DNA-bd"/>
</dbReference>
<dbReference type="InterPro" id="IPR019734">
    <property type="entry name" value="TPR_rpt"/>
</dbReference>
<dbReference type="PANTHER" id="PTHR35807:SF1">
    <property type="entry name" value="TRANSCRIPTIONAL REGULATOR REDD"/>
    <property type="match status" value="1"/>
</dbReference>
<dbReference type="SMART" id="SM00862">
    <property type="entry name" value="Trans_reg_C"/>
    <property type="match status" value="1"/>
</dbReference>
<proteinExistence type="inferred from homology"/>
<feature type="DNA-binding region" description="OmpR/PhoB-type" evidence="6">
    <location>
        <begin position="1"/>
        <end position="95"/>
    </location>
</feature>
<dbReference type="InterPro" id="IPR016032">
    <property type="entry name" value="Sig_transdc_resp-reg_C-effctor"/>
</dbReference>
<evidence type="ECO:0000256" key="3">
    <source>
        <dbReference type="ARBA" id="ARBA00023125"/>
    </source>
</evidence>
<dbReference type="InterPro" id="IPR005158">
    <property type="entry name" value="BTAD"/>
</dbReference>
<reference evidence="8 9" key="1">
    <citation type="submission" date="2019-03" db="EMBL/GenBank/DDBJ databases">
        <title>Genomic Encyclopedia of Type Strains, Phase IV (KMG-IV): sequencing the most valuable type-strain genomes for metagenomic binning, comparative biology and taxonomic classification.</title>
        <authorList>
            <person name="Goeker M."/>
        </authorList>
    </citation>
    <scope>NUCLEOTIDE SEQUENCE [LARGE SCALE GENOMIC DNA]</scope>
    <source>
        <strain evidence="8 9">DSM 45361</strain>
    </source>
</reference>
<evidence type="ECO:0000259" key="7">
    <source>
        <dbReference type="PROSITE" id="PS51755"/>
    </source>
</evidence>
<dbReference type="SUPFAM" id="SSF48452">
    <property type="entry name" value="TPR-like"/>
    <property type="match status" value="2"/>
</dbReference>
<evidence type="ECO:0000256" key="4">
    <source>
        <dbReference type="ARBA" id="ARBA00023163"/>
    </source>
</evidence>
<evidence type="ECO:0000256" key="2">
    <source>
        <dbReference type="ARBA" id="ARBA00023015"/>
    </source>
</evidence>
<dbReference type="InterPro" id="IPR042197">
    <property type="entry name" value="Apaf_helical"/>
</dbReference>
<dbReference type="SMART" id="SM01043">
    <property type="entry name" value="BTAD"/>
    <property type="match status" value="1"/>
</dbReference>
<dbReference type="GO" id="GO:0003677">
    <property type="term" value="F:DNA binding"/>
    <property type="evidence" value="ECO:0007669"/>
    <property type="project" value="UniProtKB-UniRule"/>
</dbReference>
<evidence type="ECO:0000313" key="8">
    <source>
        <dbReference type="EMBL" id="TDQ01551.1"/>
    </source>
</evidence>
<dbReference type="Pfam" id="PF13191">
    <property type="entry name" value="AAA_16"/>
    <property type="match status" value="1"/>
</dbReference>
<dbReference type="OrthoDB" id="3587032at2"/>
<dbReference type="CDD" id="cd15831">
    <property type="entry name" value="BTAD"/>
    <property type="match status" value="1"/>
</dbReference>
<dbReference type="Gene3D" id="1.25.40.10">
    <property type="entry name" value="Tetratricopeptide repeat domain"/>
    <property type="match status" value="2"/>
</dbReference>
<dbReference type="Gene3D" id="3.40.50.300">
    <property type="entry name" value="P-loop containing nucleotide triphosphate hydrolases"/>
    <property type="match status" value="1"/>
</dbReference>
<keyword evidence="4" id="KW-0804">Transcription</keyword>
<dbReference type="GO" id="GO:0043531">
    <property type="term" value="F:ADP binding"/>
    <property type="evidence" value="ECO:0007669"/>
    <property type="project" value="InterPro"/>
</dbReference>
<gene>
    <name evidence="8" type="ORF">EV186_1021420</name>
</gene>
<dbReference type="PANTHER" id="PTHR35807">
    <property type="entry name" value="TRANSCRIPTIONAL REGULATOR REDD-RELATED"/>
    <property type="match status" value="1"/>
</dbReference>
<dbReference type="RefSeq" id="WP_133850116.1">
    <property type="nucleotide sequence ID" value="NZ_SNXZ01000002.1"/>
</dbReference>
<dbReference type="EMBL" id="SNXZ01000002">
    <property type="protein sequence ID" value="TDQ01551.1"/>
    <property type="molecule type" value="Genomic_DNA"/>
</dbReference>
<dbReference type="PRINTS" id="PR00364">
    <property type="entry name" value="DISEASERSIST"/>
</dbReference>
<feature type="repeat" description="TPR" evidence="5">
    <location>
        <begin position="789"/>
        <end position="822"/>
    </location>
</feature>
<keyword evidence="5" id="KW-0802">TPR repeat</keyword>
<accession>A0A4V3CZY5</accession>
<name>A0A4V3CZY5_LABRH</name>
<keyword evidence="2" id="KW-0805">Transcription regulation</keyword>
<dbReference type="InterPro" id="IPR041664">
    <property type="entry name" value="AAA_16"/>
</dbReference>
<keyword evidence="9" id="KW-1185">Reference proteome</keyword>
<evidence type="ECO:0000256" key="5">
    <source>
        <dbReference type="PROSITE-ProRule" id="PRU00339"/>
    </source>
</evidence>
<dbReference type="InterPro" id="IPR036388">
    <property type="entry name" value="WH-like_DNA-bd_sf"/>
</dbReference>
<feature type="domain" description="OmpR/PhoB-type" evidence="7">
    <location>
        <begin position="1"/>
        <end position="95"/>
    </location>
</feature>
<dbReference type="PROSITE" id="PS50005">
    <property type="entry name" value="TPR"/>
    <property type="match status" value="1"/>
</dbReference>
<dbReference type="Gene3D" id="1.10.8.430">
    <property type="entry name" value="Helical domain of apoptotic protease-activating factors"/>
    <property type="match status" value="1"/>
</dbReference>
<dbReference type="PROSITE" id="PS51755">
    <property type="entry name" value="OMPR_PHOB"/>
    <property type="match status" value="1"/>
</dbReference>
<dbReference type="Pfam" id="PF03704">
    <property type="entry name" value="BTAD"/>
    <property type="match status" value="1"/>
</dbReference>
<keyword evidence="3 6" id="KW-0238">DNA-binding</keyword>
<comment type="caution">
    <text evidence="8">The sequence shown here is derived from an EMBL/GenBank/DDBJ whole genome shotgun (WGS) entry which is preliminary data.</text>
</comment>
<organism evidence="8 9">
    <name type="scientific">Labedaea rhizosphaerae</name>
    <dbReference type="NCBI Taxonomy" id="598644"/>
    <lineage>
        <taxon>Bacteria</taxon>
        <taxon>Bacillati</taxon>
        <taxon>Actinomycetota</taxon>
        <taxon>Actinomycetes</taxon>
        <taxon>Pseudonocardiales</taxon>
        <taxon>Pseudonocardiaceae</taxon>
        <taxon>Labedaea</taxon>
    </lineage>
</organism>
<dbReference type="Pfam" id="PF13424">
    <property type="entry name" value="TPR_12"/>
    <property type="match status" value="1"/>
</dbReference>
<dbReference type="InterPro" id="IPR011990">
    <property type="entry name" value="TPR-like_helical_dom_sf"/>
</dbReference>